<keyword evidence="7" id="KW-1185">Reference proteome</keyword>
<protein>
    <submittedName>
        <fullName evidence="6">Threonine dehydrogenase</fullName>
    </submittedName>
</protein>
<dbReference type="PANTHER" id="PTHR43401:SF2">
    <property type="entry name" value="L-THREONINE 3-DEHYDROGENASE"/>
    <property type="match status" value="1"/>
</dbReference>
<keyword evidence="3" id="KW-0560">Oxidoreductase</keyword>
<dbReference type="GO" id="GO:0008270">
    <property type="term" value="F:zinc ion binding"/>
    <property type="evidence" value="ECO:0007669"/>
    <property type="project" value="InterPro"/>
</dbReference>
<evidence type="ECO:0000256" key="2">
    <source>
        <dbReference type="ARBA" id="ARBA00022833"/>
    </source>
</evidence>
<dbReference type="OrthoDB" id="9766898at2"/>
<dbReference type="Gene3D" id="3.90.180.10">
    <property type="entry name" value="Medium-chain alcohol dehydrogenases, catalytic domain"/>
    <property type="match status" value="1"/>
</dbReference>
<dbReference type="SUPFAM" id="SSF50129">
    <property type="entry name" value="GroES-like"/>
    <property type="match status" value="1"/>
</dbReference>
<dbReference type="InterPro" id="IPR002328">
    <property type="entry name" value="ADH_Zn_CS"/>
</dbReference>
<dbReference type="AlphaFoldDB" id="A0A0S7B755"/>
<dbReference type="InterPro" id="IPR013149">
    <property type="entry name" value="ADH-like_C"/>
</dbReference>
<dbReference type="RefSeq" id="WP_083522317.1">
    <property type="nucleotide sequence ID" value="NZ_DF967972.1"/>
</dbReference>
<dbReference type="PANTHER" id="PTHR43401">
    <property type="entry name" value="L-THREONINE 3-DEHYDROGENASE"/>
    <property type="match status" value="1"/>
</dbReference>
<dbReference type="GO" id="GO:0016491">
    <property type="term" value="F:oxidoreductase activity"/>
    <property type="evidence" value="ECO:0007669"/>
    <property type="project" value="UniProtKB-KW"/>
</dbReference>
<dbReference type="STRING" id="360412.LARV_00899"/>
<dbReference type="SMART" id="SM00829">
    <property type="entry name" value="PKS_ER"/>
    <property type="match status" value="1"/>
</dbReference>
<evidence type="ECO:0000259" key="5">
    <source>
        <dbReference type="SMART" id="SM00829"/>
    </source>
</evidence>
<keyword evidence="1 4" id="KW-0479">Metal-binding</keyword>
<proteinExistence type="inferred from homology"/>
<dbReference type="PROSITE" id="PS00059">
    <property type="entry name" value="ADH_ZINC"/>
    <property type="match status" value="1"/>
</dbReference>
<gene>
    <name evidence="6" type="ORF">LARV_00899</name>
</gene>
<dbReference type="Pfam" id="PF08240">
    <property type="entry name" value="ADH_N"/>
    <property type="match status" value="1"/>
</dbReference>
<keyword evidence="2 4" id="KW-0862">Zinc</keyword>
<name>A0A0S7B755_9CHLR</name>
<dbReference type="EMBL" id="DF967972">
    <property type="protein sequence ID" value="GAP13148.1"/>
    <property type="molecule type" value="Genomic_DNA"/>
</dbReference>
<comment type="similarity">
    <text evidence="4">Belongs to the zinc-containing alcohol dehydrogenase family.</text>
</comment>
<accession>A0A0S7B755</accession>
<reference evidence="6" key="1">
    <citation type="submission" date="2015-07" db="EMBL/GenBank/DDBJ databases">
        <title>Draft Genome Sequences of Anaerolinea thermolimosa IMO-1, Bellilinea caldifistulae GOMI-1, Leptolinea tardivitalis YMTK-2, Levilinea saccharolytica KIBI-1,Longilinea arvoryzae KOME-1, Previously Described as Members of the Anaerolineaceae (Chloroflexi).</title>
        <authorList>
            <person name="Sekiguchi Y."/>
            <person name="Ohashi A."/>
            <person name="Matsuura N."/>
            <person name="Tourlousse M.D."/>
        </authorList>
    </citation>
    <scope>NUCLEOTIDE SEQUENCE [LARGE SCALE GENOMIC DNA]</scope>
    <source>
        <strain evidence="6">KOME-1</strain>
    </source>
</reference>
<dbReference type="Pfam" id="PF00107">
    <property type="entry name" value="ADH_zinc_N"/>
    <property type="match status" value="1"/>
</dbReference>
<sequence>MKMLAFRYHGPNDMRLEEVEAPQVAVGELIVEMESASFCGTDLRIVHGNHRHYPAGTVRTPGHELVGRISQIGEGVKGYELGQRVFVAPNIGCGHCEECISGNNNLCTDFNALGITLDGAFAQSVRVPANAVKQGNIMPIGENVDPAVAALIEPFACVLRGQRPLNIQPGEVVLVMGAGPIGIMHLKLARLKGAGQVIVSEPVAERREQAAAFGADRVVDPFNEDLKAVLQANSHGRGADAIIIAAPVNALQEQSLDLAAVGGRISFFGGLPKDKPTIQFNSNLVHYKELIVSATTACSTDNCRQAANIVNSGRVDLSPLVSARVRLADAAEGLRLAEDRKSLKVVLVP</sequence>
<dbReference type="InterPro" id="IPR020843">
    <property type="entry name" value="ER"/>
</dbReference>
<organism evidence="6">
    <name type="scientific">Longilinea arvoryzae</name>
    <dbReference type="NCBI Taxonomy" id="360412"/>
    <lineage>
        <taxon>Bacteria</taxon>
        <taxon>Bacillati</taxon>
        <taxon>Chloroflexota</taxon>
        <taxon>Anaerolineae</taxon>
        <taxon>Anaerolineales</taxon>
        <taxon>Anaerolineaceae</taxon>
        <taxon>Longilinea</taxon>
    </lineage>
</organism>
<dbReference type="InterPro" id="IPR011032">
    <property type="entry name" value="GroES-like_sf"/>
</dbReference>
<dbReference type="Proteomes" id="UP000055060">
    <property type="component" value="Unassembled WGS sequence"/>
</dbReference>
<comment type="cofactor">
    <cofactor evidence="4">
        <name>Zn(2+)</name>
        <dbReference type="ChEBI" id="CHEBI:29105"/>
    </cofactor>
</comment>
<evidence type="ECO:0000256" key="4">
    <source>
        <dbReference type="RuleBase" id="RU361277"/>
    </source>
</evidence>
<dbReference type="Gene3D" id="3.40.50.720">
    <property type="entry name" value="NAD(P)-binding Rossmann-like Domain"/>
    <property type="match status" value="1"/>
</dbReference>
<evidence type="ECO:0000256" key="1">
    <source>
        <dbReference type="ARBA" id="ARBA00022723"/>
    </source>
</evidence>
<evidence type="ECO:0000313" key="7">
    <source>
        <dbReference type="Proteomes" id="UP000055060"/>
    </source>
</evidence>
<evidence type="ECO:0000313" key="6">
    <source>
        <dbReference type="EMBL" id="GAP13148.1"/>
    </source>
</evidence>
<evidence type="ECO:0000256" key="3">
    <source>
        <dbReference type="ARBA" id="ARBA00023002"/>
    </source>
</evidence>
<dbReference type="SUPFAM" id="SSF51735">
    <property type="entry name" value="NAD(P)-binding Rossmann-fold domains"/>
    <property type="match status" value="1"/>
</dbReference>
<feature type="domain" description="Enoyl reductase (ER)" evidence="5">
    <location>
        <begin position="10"/>
        <end position="347"/>
    </location>
</feature>
<dbReference type="InterPro" id="IPR050129">
    <property type="entry name" value="Zn_alcohol_dh"/>
</dbReference>
<dbReference type="InterPro" id="IPR013154">
    <property type="entry name" value="ADH-like_N"/>
</dbReference>
<dbReference type="InterPro" id="IPR036291">
    <property type="entry name" value="NAD(P)-bd_dom_sf"/>
</dbReference>